<evidence type="ECO:0000313" key="14">
    <source>
        <dbReference type="EMBL" id="TPX78672.1"/>
    </source>
</evidence>
<dbReference type="GO" id="GO:0006508">
    <property type="term" value="P:proteolysis"/>
    <property type="evidence" value="ECO:0007669"/>
    <property type="project" value="UniProtKB-KW"/>
</dbReference>
<dbReference type="GO" id="GO:0043171">
    <property type="term" value="P:peptide catabolic process"/>
    <property type="evidence" value="ECO:0007669"/>
    <property type="project" value="TreeGrafter"/>
</dbReference>
<dbReference type="Pfam" id="PF02906">
    <property type="entry name" value="Fe_hyd_lg_C"/>
    <property type="match status" value="2"/>
</dbReference>
<evidence type="ECO:0000256" key="6">
    <source>
        <dbReference type="ARBA" id="ARBA00022723"/>
    </source>
</evidence>
<dbReference type="InterPro" id="IPR024571">
    <property type="entry name" value="ERAP1-like_C_dom"/>
</dbReference>
<keyword evidence="9" id="KW-0482">Metalloprotease</keyword>
<dbReference type="Pfam" id="PF01433">
    <property type="entry name" value="Peptidase_M1"/>
    <property type="match status" value="1"/>
</dbReference>
<dbReference type="Pfam" id="PF17900">
    <property type="entry name" value="Peptidase_M1_N"/>
    <property type="match status" value="1"/>
</dbReference>
<dbReference type="SMART" id="SM00902">
    <property type="entry name" value="Fe_hyd_SSU"/>
    <property type="match status" value="1"/>
</dbReference>
<dbReference type="InterPro" id="IPR042097">
    <property type="entry name" value="Aminopeptidase_N-like_N_sf"/>
</dbReference>
<accession>A0A507FQY3</accession>
<dbReference type="Gene3D" id="1.25.50.20">
    <property type="match status" value="1"/>
</dbReference>
<feature type="binding site" evidence="11">
    <location>
        <position position="916"/>
    </location>
    <ligand>
        <name>Zn(2+)</name>
        <dbReference type="ChEBI" id="CHEBI:29105"/>
        <note>catalytic</note>
    </ligand>
</feature>
<dbReference type="STRING" id="246404.A0A507FQY3"/>
<dbReference type="GO" id="GO:0005615">
    <property type="term" value="C:extracellular space"/>
    <property type="evidence" value="ECO:0007669"/>
    <property type="project" value="TreeGrafter"/>
</dbReference>
<organism evidence="14 15">
    <name type="scientific">Chytriomyces confervae</name>
    <dbReference type="NCBI Taxonomy" id="246404"/>
    <lineage>
        <taxon>Eukaryota</taxon>
        <taxon>Fungi</taxon>
        <taxon>Fungi incertae sedis</taxon>
        <taxon>Chytridiomycota</taxon>
        <taxon>Chytridiomycota incertae sedis</taxon>
        <taxon>Chytridiomycetes</taxon>
        <taxon>Chytridiales</taxon>
        <taxon>Chytriomycetaceae</taxon>
        <taxon>Chytriomyces</taxon>
    </lineage>
</organism>
<evidence type="ECO:0000256" key="8">
    <source>
        <dbReference type="ARBA" id="ARBA00022833"/>
    </source>
</evidence>
<dbReference type="Gene3D" id="2.60.40.1910">
    <property type="match status" value="1"/>
</dbReference>
<dbReference type="InterPro" id="IPR003149">
    <property type="entry name" value="Fe_hydrogenase_ssu"/>
</dbReference>
<evidence type="ECO:0000256" key="2">
    <source>
        <dbReference type="ARBA" id="ARBA00010136"/>
    </source>
</evidence>
<evidence type="ECO:0000313" key="15">
    <source>
        <dbReference type="Proteomes" id="UP000320333"/>
    </source>
</evidence>
<dbReference type="InterPro" id="IPR009016">
    <property type="entry name" value="Fe_hydrogenase"/>
</dbReference>
<evidence type="ECO:0000256" key="7">
    <source>
        <dbReference type="ARBA" id="ARBA00022801"/>
    </source>
</evidence>
<evidence type="ECO:0000256" key="3">
    <source>
        <dbReference type="ARBA" id="ARBA00022438"/>
    </source>
</evidence>
<keyword evidence="6 11" id="KW-0479">Metal-binding</keyword>
<dbReference type="InterPro" id="IPR027268">
    <property type="entry name" value="Peptidase_M4/M1_CTD_sf"/>
</dbReference>
<proteinExistence type="inferred from homology"/>
<evidence type="ECO:0000256" key="5">
    <source>
        <dbReference type="ARBA" id="ARBA00022670"/>
    </source>
</evidence>
<dbReference type="Gene3D" id="3.40.950.10">
    <property type="entry name" value="Fe-only Hydrogenase (Larger Subunit), Chain L, domain 3"/>
    <property type="match status" value="1"/>
</dbReference>
<dbReference type="EMBL" id="QEAP01000001">
    <property type="protein sequence ID" value="TPX78672.1"/>
    <property type="molecule type" value="Genomic_DNA"/>
</dbReference>
<dbReference type="Gene3D" id="3.40.50.1780">
    <property type="match status" value="2"/>
</dbReference>
<evidence type="ECO:0000256" key="10">
    <source>
        <dbReference type="PIRSR" id="PIRSR634016-1"/>
    </source>
</evidence>
<feature type="domain" description="Iron hydrogenase small subunit" evidence="13">
    <location>
        <begin position="504"/>
        <end position="563"/>
    </location>
</feature>
<keyword evidence="5" id="KW-0645">Protease</keyword>
<feature type="binding site" evidence="11">
    <location>
        <position position="893"/>
    </location>
    <ligand>
        <name>Zn(2+)</name>
        <dbReference type="ChEBI" id="CHEBI:29105"/>
        <note>catalytic</note>
    </ligand>
</feature>
<dbReference type="GO" id="GO:0070006">
    <property type="term" value="F:metalloaminopeptidase activity"/>
    <property type="evidence" value="ECO:0007669"/>
    <property type="project" value="TreeGrafter"/>
</dbReference>
<dbReference type="GO" id="GO:0051539">
    <property type="term" value="F:4 iron, 4 sulfur cluster binding"/>
    <property type="evidence" value="ECO:0007669"/>
    <property type="project" value="UniProtKB-KW"/>
</dbReference>
<comment type="similarity">
    <text evidence="2">Belongs to the peptidase M1 family.</text>
</comment>
<name>A0A507FQY3_9FUNG</name>
<evidence type="ECO:0000256" key="12">
    <source>
        <dbReference type="PIRSR" id="PIRSR634016-4"/>
    </source>
</evidence>
<dbReference type="InterPro" id="IPR001930">
    <property type="entry name" value="Peptidase_M1"/>
</dbReference>
<comment type="caution">
    <text evidence="14">The sequence shown here is derived from an EMBL/GenBank/DDBJ whole genome shotgun (WGS) entry which is preliminary data.</text>
</comment>
<dbReference type="Proteomes" id="UP000320333">
    <property type="component" value="Unassembled WGS sequence"/>
</dbReference>
<comment type="similarity">
    <text evidence="1">Belongs to the NARF family.</text>
</comment>
<dbReference type="GO" id="GO:0008270">
    <property type="term" value="F:zinc ion binding"/>
    <property type="evidence" value="ECO:0007669"/>
    <property type="project" value="InterPro"/>
</dbReference>
<reference evidence="14 15" key="1">
    <citation type="journal article" date="2019" name="Sci. Rep.">
        <title>Comparative genomics of chytrid fungi reveal insights into the obligate biotrophic and pathogenic lifestyle of Synchytrium endobioticum.</title>
        <authorList>
            <person name="van de Vossenberg B.T.L.H."/>
            <person name="Warris S."/>
            <person name="Nguyen H.D.T."/>
            <person name="van Gent-Pelzer M.P.E."/>
            <person name="Joly D.L."/>
            <person name="van de Geest H.C."/>
            <person name="Bonants P.J.M."/>
            <person name="Smith D.S."/>
            <person name="Levesque C.A."/>
            <person name="van der Lee T.A.J."/>
        </authorList>
    </citation>
    <scope>NUCLEOTIDE SEQUENCE [LARGE SCALE GENOMIC DNA]</scope>
    <source>
        <strain evidence="14 15">CBS 675.73</strain>
    </source>
</reference>
<evidence type="ECO:0000256" key="1">
    <source>
        <dbReference type="ARBA" id="ARBA00006596"/>
    </source>
</evidence>
<feature type="binding site" evidence="11">
    <location>
        <position position="897"/>
    </location>
    <ligand>
        <name>Zn(2+)</name>
        <dbReference type="ChEBI" id="CHEBI:29105"/>
        <note>catalytic</note>
    </ligand>
</feature>
<dbReference type="GO" id="GO:0016020">
    <property type="term" value="C:membrane"/>
    <property type="evidence" value="ECO:0007669"/>
    <property type="project" value="TreeGrafter"/>
</dbReference>
<sequence>MTFSGVLQVTDLDDFIGASQACIKPVDVKKDANAAESTVRTDGLKYFEVSLDGTETELEAAKITLNDCLACSGCITSAESILVASQSHQDVYTALAENAIAPPESRKTIVISLSPQSRASFASKYNISPLSVHKRLAGFFVDTLGCHYLVDASFARDFSLVESGREFVRRYKSVNGTASAGSGVLPMLASACPGFHDPFFLFRMLKLTATIEKPGWICYAEKTHDYILPNISTTKSPQQVMGTLLKTYFASNLGLPSPASIYHVSIMPCYDKKLEASRADFYDDVYRTRDVDTVITTGEVERMLREKNLSILDLPEVALPGLFTRSTNGGGSNAMDTGEFDGDVSLSGTEGSSSGGYLSYIFRHAARELFNIHLSPSDIETGAQSSQVNAAGEPVWSVVVKPGRNLDFSEVFLKIGSEEALRFAKAYGFRNIQNLVRKAKPTAAGVGPIRGVRSSRTRVSRETAEGQGVHHFVEVMACPSGCINGGGQLKPDSFDRNGVLVDSGPASKEYVNQTEAVYLSVSRNAYVEPEQSSAIAHLYQDWLEGVDSSKSRQLLHTQYHTIAKLSEVNGLNVKCTLGAAWPGTRDLLPECFVPTLYRLSITPNLETFVFSGTVEIHVTVKADSSNVVLNAKNLKMERAAIDLANNTTIDSTAVAFDSEKETVTFEFGQVIPSGTTAVFKCQFTGTHNDNMAGFYKASYSDETGNKRYFLATQFCATDARQCFPCFDEPALKAVFEATLVVDQDLVALSNMNDVKTTLFESKDGKKLKEVVFAPTPVMSSYLVAFVVGDLESIEAVSRPENSDPIHVRVFTLKGKINQGELALRCATKTLEYFSTYFNEAYPLPKSDLVAIPDHAFGAMENWGLVTYRNSALLCDEATATADAKKGIAYTVAHELAHQWFGNLVTMSWWNDIWLNEGFATFVGWMATDFLYPEWQVWTGYVTSVFSRALSLDGLRSSHPINVQVNSATEVMEIFDAISYLKGSSVIRMLNEFLGPEVFMNGIRSYIQEFKYKNAVTDDLWRHLSNSSGLDIGAMMNSWTEETGFPLVTVEMEEFDEVSKSMTITLSQDRFLSAGGVLPEENKTIWWIPIRIGTHLKKADNQVLSSKRGKFTFPYEKATGSFWKLNLGATTLARAKYSQAHIAEIAETLKSHPDSFSVGDRIMLLSDALELSMAGLSGMDSVLDTIKALQNEVDYTVLDAVSMTLATLRSVAYLESNTSRQGLESLGRLVFSSHVAALGFDFPQEEEHFQRLKRGLAIDTAELSKDQIVIDELKRRFDLFVSGNEDALHPELRAIAFRSVLSHCTEETAQDILDSILKVYKDPKTQAAEATDILRVLGAVKSNNALDRILSVLIFNQDIVRTQDFATPLQGIARYASDLRSARPLLLQWMQQNWAQLRVKFEGNGRMLGSIFTACVATSIGNDVIASVEGWVRGDGLDEADAVLRRKDCDGFRRGLNQALEGMHAKTAFINRESATLAAWVSANIPGTF</sequence>
<dbReference type="InterPro" id="IPR050344">
    <property type="entry name" value="Peptidase_M1_aminopeptidases"/>
</dbReference>
<protein>
    <recommendedName>
        <fullName evidence="13">Iron hydrogenase small subunit domain-containing protein</fullName>
    </recommendedName>
</protein>
<dbReference type="Gene3D" id="2.60.40.1730">
    <property type="entry name" value="tricorn interacting facor f3 domain"/>
    <property type="match status" value="1"/>
</dbReference>
<feature type="active site" description="Proton acceptor" evidence="10">
    <location>
        <position position="894"/>
    </location>
</feature>
<gene>
    <name evidence="14" type="ORF">CcCBS67573_g00091</name>
</gene>
<dbReference type="FunFam" id="2.60.40.1730:FF:000002">
    <property type="entry name" value="Aminopeptidase"/>
    <property type="match status" value="1"/>
</dbReference>
<keyword evidence="7" id="KW-0378">Hydrolase</keyword>
<evidence type="ECO:0000259" key="13">
    <source>
        <dbReference type="SMART" id="SM00902"/>
    </source>
</evidence>
<dbReference type="InterPro" id="IPR014782">
    <property type="entry name" value="Peptidase_M1_dom"/>
</dbReference>
<dbReference type="PRINTS" id="PR00756">
    <property type="entry name" value="ALADIPTASE"/>
</dbReference>
<dbReference type="Pfam" id="PF11838">
    <property type="entry name" value="ERAP1_C"/>
    <property type="match status" value="1"/>
</dbReference>
<dbReference type="InterPro" id="IPR036991">
    <property type="entry name" value="Fe_hydrogenase_ssu_sf"/>
</dbReference>
<dbReference type="InterPro" id="IPR034016">
    <property type="entry name" value="M1_APN-typ"/>
</dbReference>
<keyword evidence="15" id="KW-1185">Reference proteome</keyword>
<dbReference type="SUPFAM" id="SSF53920">
    <property type="entry name" value="Fe-only hydrogenase"/>
    <property type="match status" value="1"/>
</dbReference>
<dbReference type="PANTHER" id="PTHR11533">
    <property type="entry name" value="PROTEASE M1 ZINC METALLOPROTEASE"/>
    <property type="match status" value="1"/>
</dbReference>
<keyword evidence="3" id="KW-0031">Aminopeptidase</keyword>
<dbReference type="PANTHER" id="PTHR11533:SF174">
    <property type="entry name" value="PUROMYCIN-SENSITIVE AMINOPEPTIDASE-RELATED"/>
    <property type="match status" value="1"/>
</dbReference>
<evidence type="ECO:0000256" key="9">
    <source>
        <dbReference type="ARBA" id="ARBA00023049"/>
    </source>
</evidence>
<evidence type="ECO:0000256" key="11">
    <source>
        <dbReference type="PIRSR" id="PIRSR634016-3"/>
    </source>
</evidence>
<dbReference type="SUPFAM" id="SSF55486">
    <property type="entry name" value="Metalloproteases ('zincins'), catalytic domain"/>
    <property type="match status" value="1"/>
</dbReference>
<keyword evidence="4" id="KW-0004">4Fe-4S</keyword>
<comment type="cofactor">
    <cofactor evidence="11">
        <name>Zn(2+)</name>
        <dbReference type="ChEBI" id="CHEBI:29105"/>
    </cofactor>
    <text evidence="11">Binds 1 zinc ion per subunit.</text>
</comment>
<dbReference type="GO" id="GO:0042277">
    <property type="term" value="F:peptide binding"/>
    <property type="evidence" value="ECO:0007669"/>
    <property type="project" value="TreeGrafter"/>
</dbReference>
<dbReference type="Gene3D" id="4.10.260.20">
    <property type="entry name" value="Iron hydrogenase, small subunit"/>
    <property type="match status" value="1"/>
</dbReference>
<keyword evidence="4" id="KW-0411">Iron-sulfur</keyword>
<evidence type="ECO:0000256" key="4">
    <source>
        <dbReference type="ARBA" id="ARBA00022485"/>
    </source>
</evidence>
<dbReference type="Pfam" id="PF02256">
    <property type="entry name" value="Fe_hyd_SSU"/>
    <property type="match status" value="1"/>
</dbReference>
<keyword evidence="8 11" id="KW-0862">Zinc</keyword>
<dbReference type="InterPro" id="IPR004108">
    <property type="entry name" value="Fe_hydrogenase_lsu_C"/>
</dbReference>
<keyword evidence="4" id="KW-0408">Iron</keyword>
<dbReference type="OrthoDB" id="10031169at2759"/>
<dbReference type="CDD" id="cd09601">
    <property type="entry name" value="M1_APN-Q_like"/>
    <property type="match status" value="1"/>
</dbReference>
<dbReference type="InterPro" id="IPR045357">
    <property type="entry name" value="Aminopeptidase_N-like_N"/>
</dbReference>
<dbReference type="GO" id="GO:0005737">
    <property type="term" value="C:cytoplasm"/>
    <property type="evidence" value="ECO:0007669"/>
    <property type="project" value="TreeGrafter"/>
</dbReference>
<dbReference type="FunFam" id="1.10.390.10:FF:000001">
    <property type="entry name" value="Aminopeptidase"/>
    <property type="match status" value="1"/>
</dbReference>
<dbReference type="SUPFAM" id="SSF63737">
    <property type="entry name" value="Leukotriene A4 hydrolase N-terminal domain"/>
    <property type="match status" value="1"/>
</dbReference>
<dbReference type="Gene3D" id="1.10.390.10">
    <property type="entry name" value="Neutral Protease Domain 2"/>
    <property type="match status" value="1"/>
</dbReference>
<feature type="site" description="Transition state stabilizer" evidence="12">
    <location>
        <position position="979"/>
    </location>
</feature>